<proteinExistence type="predicted"/>
<dbReference type="EMBL" id="AVCI01000006">
    <property type="protein sequence ID" value="KFN43066.1"/>
    <property type="molecule type" value="Genomic_DNA"/>
</dbReference>
<reference evidence="1 2" key="1">
    <citation type="submission" date="2013-09" db="EMBL/GenBank/DDBJ databases">
        <title>Genome sequencing of Arenimonas oryziterrae.</title>
        <authorList>
            <person name="Chen F."/>
            <person name="Wang G."/>
        </authorList>
    </citation>
    <scope>NUCLEOTIDE SEQUENCE [LARGE SCALE GENOMIC DNA]</scope>
    <source>
        <strain evidence="1 2">YC6267</strain>
    </source>
</reference>
<evidence type="ECO:0000313" key="1">
    <source>
        <dbReference type="EMBL" id="KFN43066.1"/>
    </source>
</evidence>
<sequence>MVLEDVMALTMPGARNFHLCLDLVEIAQSVLIVGYAWRWPKQAAA</sequence>
<protein>
    <submittedName>
        <fullName evidence="1">Uncharacterized protein</fullName>
    </submittedName>
</protein>
<evidence type="ECO:0000313" key="2">
    <source>
        <dbReference type="Proteomes" id="UP000029385"/>
    </source>
</evidence>
<gene>
    <name evidence="1" type="ORF">N789_10920</name>
</gene>
<dbReference type="PATRIC" id="fig|1121015.4.peg.1663"/>
<accession>A0A091AUH7</accession>
<dbReference type="AlphaFoldDB" id="A0A091AUH7"/>
<organism evidence="1 2">
    <name type="scientific">Arenimonas oryziterrae DSM 21050 = YC6267</name>
    <dbReference type="NCBI Taxonomy" id="1121015"/>
    <lineage>
        <taxon>Bacteria</taxon>
        <taxon>Pseudomonadati</taxon>
        <taxon>Pseudomonadota</taxon>
        <taxon>Gammaproteobacteria</taxon>
        <taxon>Lysobacterales</taxon>
        <taxon>Lysobacteraceae</taxon>
        <taxon>Arenimonas</taxon>
    </lineage>
</organism>
<name>A0A091AUH7_9GAMM</name>
<dbReference type="Proteomes" id="UP000029385">
    <property type="component" value="Unassembled WGS sequence"/>
</dbReference>
<dbReference type="STRING" id="1121015.GCA_000420545_02415"/>
<comment type="caution">
    <text evidence="1">The sequence shown here is derived from an EMBL/GenBank/DDBJ whole genome shotgun (WGS) entry which is preliminary data.</text>
</comment>
<keyword evidence="2" id="KW-1185">Reference proteome</keyword>